<proteinExistence type="predicted"/>
<evidence type="ECO:0000256" key="1">
    <source>
        <dbReference type="SAM" id="SignalP"/>
    </source>
</evidence>
<dbReference type="PANTHER" id="PTHR42779">
    <property type="entry name" value="PROTEIN YNJB"/>
    <property type="match status" value="1"/>
</dbReference>
<dbReference type="Pfam" id="PF13416">
    <property type="entry name" value="SBP_bac_8"/>
    <property type="match status" value="1"/>
</dbReference>
<dbReference type="InterPro" id="IPR006059">
    <property type="entry name" value="SBP"/>
</dbReference>
<dbReference type="AlphaFoldDB" id="A0A7Z0E8T1"/>
<keyword evidence="1" id="KW-0732">Signal</keyword>
<organism evidence="2 3">
    <name type="scientific">Nesterenkonia sandarakina</name>
    <dbReference type="NCBI Taxonomy" id="272918"/>
    <lineage>
        <taxon>Bacteria</taxon>
        <taxon>Bacillati</taxon>
        <taxon>Actinomycetota</taxon>
        <taxon>Actinomycetes</taxon>
        <taxon>Micrococcales</taxon>
        <taxon>Micrococcaceae</taxon>
        <taxon>Nesterenkonia</taxon>
    </lineage>
</organism>
<dbReference type="InterPro" id="IPR027020">
    <property type="entry name" value="YnjB"/>
</dbReference>
<dbReference type="SUPFAM" id="SSF53850">
    <property type="entry name" value="Periplasmic binding protein-like II"/>
    <property type="match status" value="1"/>
</dbReference>
<protein>
    <submittedName>
        <fullName evidence="2">Putative spermidine/putrescine transport system substrate-binding protein</fullName>
    </submittedName>
</protein>
<dbReference type="Gene3D" id="3.40.190.10">
    <property type="entry name" value="Periplasmic binding protein-like II"/>
    <property type="match status" value="2"/>
</dbReference>
<evidence type="ECO:0000313" key="3">
    <source>
        <dbReference type="Proteomes" id="UP000560069"/>
    </source>
</evidence>
<gene>
    <name evidence="2" type="ORF">HNR11_001709</name>
</gene>
<dbReference type="EMBL" id="JACCFQ010000001">
    <property type="protein sequence ID" value="NYJ17175.1"/>
    <property type="molecule type" value="Genomic_DNA"/>
</dbReference>
<dbReference type="RefSeq" id="WP_179441954.1">
    <property type="nucleotide sequence ID" value="NZ_BAAALK010000002.1"/>
</dbReference>
<accession>A0A7Z0E8T1</accession>
<keyword evidence="3" id="KW-1185">Reference proteome</keyword>
<evidence type="ECO:0000313" key="2">
    <source>
        <dbReference type="EMBL" id="NYJ17175.1"/>
    </source>
</evidence>
<sequence>MTRHRPLTRRRSRRVTLASVAAGAMLLSACASGAAIETAEFADFDAALEAAEGQTVDLWMYGGDEQGNAYVDEELAPAAAELGVTLRRVPVTDTADALNRVLNEQQAGRQDGSVDLVWVNGPTFSTGRQAEAWRCGWTEMLPNMEFTDPEDPLLTDDFGTPVEGCEAPWHKAQFSYFYNSETVAEPPSSLPELLEWAEANPGRFSYPAPPDFTGSVFLREVMISQAGGAEEIPLEFSEENFDEYSPAAIETLEALAPSLWREGATYPRDEQALNQLFNDGQVDIGMTYGPARLTELVDSGALPDSTRIMPVEEGTVGNASFLAIPANAQDAAGAMAVANLAMSPDQQAIKADPEVWGQFTVLDADRLDPEDRTRFEELPSSPVVPDYAELSGNAHPELDFDWVPALDEAWRESVARR</sequence>
<feature type="signal peptide" evidence="1">
    <location>
        <begin position="1"/>
        <end position="34"/>
    </location>
</feature>
<dbReference type="Proteomes" id="UP000560069">
    <property type="component" value="Unassembled WGS sequence"/>
</dbReference>
<comment type="caution">
    <text evidence="2">The sequence shown here is derived from an EMBL/GenBank/DDBJ whole genome shotgun (WGS) entry which is preliminary data.</text>
</comment>
<feature type="chain" id="PRO_5031434605" evidence="1">
    <location>
        <begin position="35"/>
        <end position="417"/>
    </location>
</feature>
<reference evidence="2 3" key="1">
    <citation type="submission" date="2020-07" db="EMBL/GenBank/DDBJ databases">
        <title>Sequencing the genomes of 1000 actinobacteria strains.</title>
        <authorList>
            <person name="Klenk H.-P."/>
        </authorList>
    </citation>
    <scope>NUCLEOTIDE SEQUENCE [LARGE SCALE GENOMIC DNA]</scope>
    <source>
        <strain evidence="2 3">DSM 15664</strain>
    </source>
</reference>
<dbReference type="PANTHER" id="PTHR42779:SF1">
    <property type="entry name" value="PROTEIN YNJB"/>
    <property type="match status" value="1"/>
</dbReference>
<dbReference type="PIRSF" id="PIRSF029172">
    <property type="entry name" value="UCP029172_ABC_sbc_YnjB"/>
    <property type="match status" value="1"/>
</dbReference>
<dbReference type="PROSITE" id="PS51257">
    <property type="entry name" value="PROKAR_LIPOPROTEIN"/>
    <property type="match status" value="1"/>
</dbReference>
<name>A0A7Z0E8T1_9MICC</name>
<dbReference type="NCBIfam" id="NF008633">
    <property type="entry name" value="PRK11622.1"/>
    <property type="match status" value="1"/>
</dbReference>